<dbReference type="InterPro" id="IPR044843">
    <property type="entry name" value="Trans_IPPS_bact-type"/>
</dbReference>
<dbReference type="InterPro" id="IPR002060">
    <property type="entry name" value="Squ/phyt_synthse"/>
</dbReference>
<dbReference type="SFLD" id="SFLDS00005">
    <property type="entry name" value="Isoprenoid_Synthase_Type_I"/>
    <property type="match status" value="1"/>
</dbReference>
<accession>A0A5M6IIR7</accession>
<dbReference type="InterPro" id="IPR033904">
    <property type="entry name" value="Trans_IPPS_HH"/>
</dbReference>
<gene>
    <name evidence="2" type="primary">hpnD</name>
    <name evidence="2" type="ORF">F1189_30355</name>
</gene>
<dbReference type="EMBL" id="VWPK01000100">
    <property type="protein sequence ID" value="KAA5608176.1"/>
    <property type="molecule type" value="Genomic_DNA"/>
</dbReference>
<evidence type="ECO:0000313" key="2">
    <source>
        <dbReference type="EMBL" id="KAA5608176.1"/>
    </source>
</evidence>
<dbReference type="OrthoDB" id="9807580at2"/>
<reference evidence="2 3" key="1">
    <citation type="submission" date="2019-09" db="EMBL/GenBank/DDBJ databases">
        <title>Genome sequence of Rhodovastum atsumiense, a diverse member of the Acetobacteraceae family of non-sulfur purple photosynthetic bacteria.</title>
        <authorList>
            <person name="Meyer T."/>
            <person name="Kyndt J."/>
        </authorList>
    </citation>
    <scope>NUCLEOTIDE SEQUENCE [LARGE SCALE GENOMIC DNA]</scope>
    <source>
        <strain evidence="2 3">DSM 21279</strain>
    </source>
</reference>
<evidence type="ECO:0000313" key="3">
    <source>
        <dbReference type="Proteomes" id="UP000325255"/>
    </source>
</evidence>
<protein>
    <submittedName>
        <fullName evidence="2">Presqualene diphosphate synthase HpnD</fullName>
        <ecNumber evidence="2">2.5.1.103</ecNumber>
    </submittedName>
</protein>
<dbReference type="InterPro" id="IPR008949">
    <property type="entry name" value="Isoprenoid_synthase_dom_sf"/>
</dbReference>
<dbReference type="AlphaFoldDB" id="A0A5M6IIR7"/>
<dbReference type="Pfam" id="PF00494">
    <property type="entry name" value="SQS_PSY"/>
    <property type="match status" value="1"/>
</dbReference>
<dbReference type="InterPro" id="IPR019845">
    <property type="entry name" value="Squalene/phytoene_synthase_CS"/>
</dbReference>
<dbReference type="GO" id="GO:0004311">
    <property type="term" value="F:geranylgeranyl diphosphate synthase activity"/>
    <property type="evidence" value="ECO:0007669"/>
    <property type="project" value="InterPro"/>
</dbReference>
<dbReference type="InterPro" id="IPR017828">
    <property type="entry name" value="SQ_synth_HpnD-like"/>
</dbReference>
<comment type="caution">
    <text evidence="2">The sequence shown here is derived from an EMBL/GenBank/DDBJ whole genome shotgun (WGS) entry which is preliminary data.</text>
</comment>
<name>A0A5M6IIR7_9PROT</name>
<dbReference type="SFLD" id="SFLDG01018">
    <property type="entry name" value="Squalene/Phytoene_Synthase_Lik"/>
    <property type="match status" value="1"/>
</dbReference>
<keyword evidence="3" id="KW-1185">Reference proteome</keyword>
<dbReference type="GO" id="GO:0016117">
    <property type="term" value="P:carotenoid biosynthetic process"/>
    <property type="evidence" value="ECO:0007669"/>
    <property type="project" value="InterPro"/>
</dbReference>
<dbReference type="Gene3D" id="1.10.600.10">
    <property type="entry name" value="Farnesyl Diphosphate Synthase"/>
    <property type="match status" value="1"/>
</dbReference>
<evidence type="ECO:0000256" key="1">
    <source>
        <dbReference type="ARBA" id="ARBA00022679"/>
    </source>
</evidence>
<dbReference type="SFLD" id="SFLDG01212">
    <property type="entry name" value="Phytoene_synthase_like"/>
    <property type="match status" value="1"/>
</dbReference>
<dbReference type="SUPFAM" id="SSF48576">
    <property type="entry name" value="Terpenoid synthases"/>
    <property type="match status" value="1"/>
</dbReference>
<dbReference type="GO" id="GO:0051996">
    <property type="term" value="F:squalene synthase [NAD(P)H] activity"/>
    <property type="evidence" value="ECO:0007669"/>
    <property type="project" value="InterPro"/>
</dbReference>
<dbReference type="PANTHER" id="PTHR31480">
    <property type="entry name" value="BIFUNCTIONAL LYCOPENE CYCLASE/PHYTOENE SYNTHASE"/>
    <property type="match status" value="1"/>
</dbReference>
<dbReference type="NCBIfam" id="TIGR03465">
    <property type="entry name" value="HpnD"/>
    <property type="match status" value="1"/>
</dbReference>
<proteinExistence type="predicted"/>
<dbReference type="EC" id="2.5.1.103" evidence="2"/>
<dbReference type="PROSITE" id="PS01045">
    <property type="entry name" value="SQUALEN_PHYTOEN_SYN_2"/>
    <property type="match status" value="1"/>
</dbReference>
<sequence length="255" mass="28171">MVVLPPDRRHAMFAIYAFCRIVDDIADDPAPFETRRRRLDEWRGRVAALFRGEATDAVTRVLLRAIAAFDLRQADFEAVIDGMQMDAETVIVAPDLATFDLYCDRVAAAVGRLSVRAFGDASAAADEVAWHLGRALQATNILRDIAEDAARGRLYLPREFLDAAGVPADPGAVLGHPGLPAACAQLAALAHARFRDADAAMARCGRRAMKPARLMGGMYNAILARLERRGWERPEQPVRVPRWQKLWIALRYGVP</sequence>
<dbReference type="CDD" id="cd00683">
    <property type="entry name" value="Trans_IPPS_HH"/>
    <property type="match status" value="1"/>
</dbReference>
<dbReference type="Proteomes" id="UP000325255">
    <property type="component" value="Unassembled WGS sequence"/>
</dbReference>
<organism evidence="2 3">
    <name type="scientific">Rhodovastum atsumiense</name>
    <dbReference type="NCBI Taxonomy" id="504468"/>
    <lineage>
        <taxon>Bacteria</taxon>
        <taxon>Pseudomonadati</taxon>
        <taxon>Pseudomonadota</taxon>
        <taxon>Alphaproteobacteria</taxon>
        <taxon>Acetobacterales</taxon>
        <taxon>Acetobacteraceae</taxon>
        <taxon>Rhodovastum</taxon>
    </lineage>
</organism>
<keyword evidence="1 2" id="KW-0808">Transferase</keyword>